<feature type="transmembrane region" description="Helical" evidence="2">
    <location>
        <begin position="39"/>
        <end position="60"/>
    </location>
</feature>
<protein>
    <submittedName>
        <fullName evidence="4">SPOR domain-containing protein</fullName>
    </submittedName>
</protein>
<dbReference type="Gene3D" id="3.30.70.1070">
    <property type="entry name" value="Sporulation related repeat"/>
    <property type="match status" value="1"/>
</dbReference>
<feature type="compositionally biased region" description="Pro residues" evidence="1">
    <location>
        <begin position="149"/>
        <end position="170"/>
    </location>
</feature>
<keyword evidence="2" id="KW-1133">Transmembrane helix</keyword>
<dbReference type="RefSeq" id="WP_377381334.1">
    <property type="nucleotide sequence ID" value="NZ_JBHSSW010000066.1"/>
</dbReference>
<evidence type="ECO:0000256" key="1">
    <source>
        <dbReference type="SAM" id="MobiDB-lite"/>
    </source>
</evidence>
<dbReference type="PROSITE" id="PS51724">
    <property type="entry name" value="SPOR"/>
    <property type="match status" value="1"/>
</dbReference>
<gene>
    <name evidence="4" type="ORF">ACFQDM_17260</name>
</gene>
<feature type="region of interest" description="Disordered" evidence="1">
    <location>
        <begin position="76"/>
        <end position="170"/>
    </location>
</feature>
<feature type="compositionally biased region" description="Basic and acidic residues" evidence="1">
    <location>
        <begin position="76"/>
        <end position="87"/>
    </location>
</feature>
<keyword evidence="5" id="KW-1185">Reference proteome</keyword>
<dbReference type="Proteomes" id="UP001596303">
    <property type="component" value="Unassembled WGS sequence"/>
</dbReference>
<evidence type="ECO:0000256" key="2">
    <source>
        <dbReference type="SAM" id="Phobius"/>
    </source>
</evidence>
<feature type="domain" description="SPOR" evidence="3">
    <location>
        <begin position="203"/>
        <end position="288"/>
    </location>
</feature>
<evidence type="ECO:0000313" key="5">
    <source>
        <dbReference type="Proteomes" id="UP001596303"/>
    </source>
</evidence>
<evidence type="ECO:0000313" key="4">
    <source>
        <dbReference type="EMBL" id="MFC6199829.1"/>
    </source>
</evidence>
<keyword evidence="2" id="KW-0472">Membrane</keyword>
<comment type="caution">
    <text evidence="4">The sequence shown here is derived from an EMBL/GenBank/DDBJ whole genome shotgun (WGS) entry which is preliminary data.</text>
</comment>
<proteinExistence type="predicted"/>
<feature type="region of interest" description="Disordered" evidence="1">
    <location>
        <begin position="1"/>
        <end position="27"/>
    </location>
</feature>
<name>A0ABW1SE52_9PROT</name>
<dbReference type="InterPro" id="IPR007730">
    <property type="entry name" value="SPOR-like_dom"/>
</dbReference>
<sequence length="288" mass="31033">MSDEFSRDDAPRERSTYSAFGDEYRGFDARDDESSGRGLLVVGLAVGVVLVFGTVVWNAYQSGVKKDASDTPIIRADAEPYKRKPDESGGVETPNKEKRLFDSVDNREREPQEMLASTRTESEQVIGDGPRDIRPGGGGATPNATPTPVTTPTPYPTPTPTATPTPAPAPAPVYTPTPEPTPEAVRQPVEPTLIPDQSNNGAFDQSGQYLVQIMALRDMPTAEKAWSQLVEAHSDLFGGAVMDIQRADLGAKGIFYRLRAAAFATRADAETFCNALKSRGQSCIVATR</sequence>
<organism evidence="4 5">
    <name type="scientific">Ponticaulis profundi</name>
    <dbReference type="NCBI Taxonomy" id="2665222"/>
    <lineage>
        <taxon>Bacteria</taxon>
        <taxon>Pseudomonadati</taxon>
        <taxon>Pseudomonadota</taxon>
        <taxon>Alphaproteobacteria</taxon>
        <taxon>Hyphomonadales</taxon>
        <taxon>Hyphomonadaceae</taxon>
        <taxon>Ponticaulis</taxon>
    </lineage>
</organism>
<feature type="compositionally biased region" description="Basic and acidic residues" evidence="1">
    <location>
        <begin position="94"/>
        <end position="112"/>
    </location>
</feature>
<dbReference type="Pfam" id="PF05036">
    <property type="entry name" value="SPOR"/>
    <property type="match status" value="1"/>
</dbReference>
<evidence type="ECO:0000259" key="3">
    <source>
        <dbReference type="PROSITE" id="PS51724"/>
    </source>
</evidence>
<dbReference type="EMBL" id="JBHSSW010000066">
    <property type="protein sequence ID" value="MFC6199829.1"/>
    <property type="molecule type" value="Genomic_DNA"/>
</dbReference>
<keyword evidence="2" id="KW-0812">Transmembrane</keyword>
<reference evidence="5" key="1">
    <citation type="journal article" date="2019" name="Int. J. Syst. Evol. Microbiol.">
        <title>The Global Catalogue of Microorganisms (GCM) 10K type strain sequencing project: providing services to taxonomists for standard genome sequencing and annotation.</title>
        <authorList>
            <consortium name="The Broad Institute Genomics Platform"/>
            <consortium name="The Broad Institute Genome Sequencing Center for Infectious Disease"/>
            <person name="Wu L."/>
            <person name="Ma J."/>
        </authorList>
    </citation>
    <scope>NUCLEOTIDE SEQUENCE [LARGE SCALE GENOMIC DNA]</scope>
    <source>
        <strain evidence="5">CGMCC-1.15741</strain>
    </source>
</reference>
<feature type="compositionally biased region" description="Basic and acidic residues" evidence="1">
    <location>
        <begin position="1"/>
        <end position="15"/>
    </location>
</feature>
<dbReference type="SUPFAM" id="SSF110997">
    <property type="entry name" value="Sporulation related repeat"/>
    <property type="match status" value="1"/>
</dbReference>
<accession>A0ABW1SE52</accession>
<dbReference type="InterPro" id="IPR036680">
    <property type="entry name" value="SPOR-like_sf"/>
</dbReference>